<gene>
    <name evidence="3" type="ORF">H131_18232</name>
</gene>
<dbReference type="InterPro" id="IPR014832">
    <property type="entry name" value="TnsA_C"/>
</dbReference>
<name>R7ZA02_LYSSH</name>
<proteinExistence type="predicted"/>
<dbReference type="GO" id="GO:0003676">
    <property type="term" value="F:nucleic acid binding"/>
    <property type="evidence" value="ECO:0007669"/>
    <property type="project" value="InterPro"/>
</dbReference>
<reference evidence="3 4" key="1">
    <citation type="submission" date="2013-04" db="EMBL/GenBank/DDBJ databases">
        <title>Draft genome of the heavy metal tolerant bacterium Lysinibacillus sphaericus strain OT4b.31.</title>
        <authorList>
            <person name="Pena-Montenegro T.D."/>
            <person name="Dussan J."/>
        </authorList>
    </citation>
    <scope>NUCLEOTIDE SEQUENCE [LARGE SCALE GENOMIC DNA]</scope>
    <source>
        <strain evidence="3 4">OT4b.31</strain>
    </source>
</reference>
<evidence type="ECO:0000313" key="3">
    <source>
        <dbReference type="EMBL" id="EON70943.1"/>
    </source>
</evidence>
<sequence length="279" mass="32356">MSKRKRITSIDKKLKAGHGQGIGVNYKPWLVIQDVSSLGRSTRLKGIKIPRQYEFLSDLERNYFYLLEYSNLVVDIREQYPLLPIEETIIIADELGIKHPVHPQTQEPIVMTTDFLVTKLKSGQLVNVARTLKYKEDLMNERVIEKFEIEREYWERKGIDWGIVTELEVPKEMALNISFVHAYADLSYIEGFQDISQADLDTFSVYLITQLFSNEMTVREAAIQLEKVFDLPIGSGLSLYKHLIITKAIEVDLMTKLNVNQIIEIKSIRKDYSEKVRVI</sequence>
<evidence type="ECO:0000259" key="1">
    <source>
        <dbReference type="Pfam" id="PF08721"/>
    </source>
</evidence>
<dbReference type="AlphaFoldDB" id="R7ZA02"/>
<organism evidence="3 4">
    <name type="scientific">Lysinibacillus sphaericus OT4b.31</name>
    <dbReference type="NCBI Taxonomy" id="1285586"/>
    <lineage>
        <taxon>Bacteria</taxon>
        <taxon>Bacillati</taxon>
        <taxon>Bacillota</taxon>
        <taxon>Bacilli</taxon>
        <taxon>Bacillales</taxon>
        <taxon>Bacillaceae</taxon>
        <taxon>Lysinibacillus</taxon>
    </lineage>
</organism>
<dbReference type="InterPro" id="IPR011335">
    <property type="entry name" value="Restrct_endonuc-II-like"/>
</dbReference>
<dbReference type="InterPro" id="IPR011856">
    <property type="entry name" value="tRNA_endonuc-like_dom_sf"/>
</dbReference>
<keyword evidence="3" id="KW-0378">Hydrolase</keyword>
<dbReference type="Pfam" id="PF08721">
    <property type="entry name" value="Tn7_Tnp_TnsA_C"/>
    <property type="match status" value="1"/>
</dbReference>
<keyword evidence="3" id="KW-0255">Endonuclease</keyword>
<dbReference type="OrthoDB" id="5291587at2"/>
<dbReference type="Gene3D" id="3.40.1350.10">
    <property type="match status" value="1"/>
</dbReference>
<dbReference type="Proteomes" id="UP000013911">
    <property type="component" value="Unassembled WGS sequence"/>
</dbReference>
<dbReference type="InterPro" id="IPR014833">
    <property type="entry name" value="TnsA_N"/>
</dbReference>
<dbReference type="Pfam" id="PF08722">
    <property type="entry name" value="Tn7_TnsA-like_N"/>
    <property type="match status" value="1"/>
</dbReference>
<dbReference type="Gene3D" id="1.10.10.10">
    <property type="entry name" value="Winged helix-like DNA-binding domain superfamily/Winged helix DNA-binding domain"/>
    <property type="match status" value="1"/>
</dbReference>
<feature type="domain" description="TnsA endonuclease N-terminal" evidence="2">
    <location>
        <begin position="73"/>
        <end position="166"/>
    </location>
</feature>
<dbReference type="PATRIC" id="fig|1285586.5.peg.3807"/>
<protein>
    <submittedName>
        <fullName evidence="3">TnsA endonuclease</fullName>
    </submittedName>
</protein>
<evidence type="ECO:0000259" key="2">
    <source>
        <dbReference type="Pfam" id="PF08722"/>
    </source>
</evidence>
<dbReference type="GO" id="GO:0004519">
    <property type="term" value="F:endonuclease activity"/>
    <property type="evidence" value="ECO:0007669"/>
    <property type="project" value="UniProtKB-KW"/>
</dbReference>
<dbReference type="InterPro" id="IPR036388">
    <property type="entry name" value="WH-like_DNA-bd_sf"/>
</dbReference>
<dbReference type="HOGENOM" id="CLU_076083_0_0_9"/>
<dbReference type="RefSeq" id="WP_010860567.1">
    <property type="nucleotide sequence ID" value="NZ_KB933398.1"/>
</dbReference>
<dbReference type="CDD" id="cd22362">
    <property type="entry name" value="TnsA_endonuclease-like"/>
    <property type="match status" value="1"/>
</dbReference>
<comment type="caution">
    <text evidence="3">The sequence shown here is derived from an EMBL/GenBank/DDBJ whole genome shotgun (WGS) entry which is preliminary data.</text>
</comment>
<dbReference type="SUPFAM" id="SSF52980">
    <property type="entry name" value="Restriction endonuclease-like"/>
    <property type="match status" value="1"/>
</dbReference>
<keyword evidence="3" id="KW-0540">Nuclease</keyword>
<dbReference type="EMBL" id="AQPX01000025">
    <property type="protein sequence ID" value="EON70943.1"/>
    <property type="molecule type" value="Genomic_DNA"/>
</dbReference>
<accession>R7ZA02</accession>
<feature type="domain" description="TnsA endonuclease C-terminal" evidence="1">
    <location>
        <begin position="168"/>
        <end position="253"/>
    </location>
</feature>
<evidence type="ECO:0000313" key="4">
    <source>
        <dbReference type="Proteomes" id="UP000013911"/>
    </source>
</evidence>
<dbReference type="eggNOG" id="ENOG502Z9E1">
    <property type="taxonomic scope" value="Bacteria"/>
</dbReference>